<dbReference type="EMBL" id="PSRQ01000015">
    <property type="protein sequence ID" value="PWU24018.1"/>
    <property type="molecule type" value="Genomic_DNA"/>
</dbReference>
<organism evidence="1 2">
    <name type="scientific">Candidatus Cerribacteria bacterium 'Amazon FNV 2010 28 9'</name>
    <dbReference type="NCBI Taxonomy" id="2081795"/>
    <lineage>
        <taxon>Bacteria</taxon>
        <taxon>Candidatus Cerribacteria</taxon>
    </lineage>
</organism>
<dbReference type="Proteomes" id="UP000246104">
    <property type="component" value="Unassembled WGS sequence"/>
</dbReference>
<sequence>MTESFADQPLHVFVREEDYYSNPEVILIVAATYEAAMRMYEQLDEDGHEQAIRHISTLQELNIFVPAIFVLRPPGERNFLR</sequence>
<proteinExistence type="predicted"/>
<dbReference type="AlphaFoldDB" id="A0A317JV15"/>
<name>A0A317JV15_9BACT</name>
<reference evidence="1 2" key="1">
    <citation type="submission" date="2018-02" db="EMBL/GenBank/DDBJ databases">
        <title>Genomic Reconstructions from Amazon Rainforest and Pasture Soil Reveal Novel Insights into the Physiology of Candidate Phyla in Tropical Sites.</title>
        <authorList>
            <person name="Kroeger M.E."/>
            <person name="Delmont T."/>
            <person name="Eren A.M."/>
            <person name="Guo J."/>
            <person name="Meyer K.M."/>
            <person name="Khan K."/>
            <person name="Rodrigues J.L.M."/>
            <person name="Bohannan B.J.M."/>
            <person name="Tringe S."/>
            <person name="Borges C.D."/>
            <person name="Tiedje J."/>
            <person name="Tsai S.M."/>
            <person name="Nusslein K."/>
        </authorList>
    </citation>
    <scope>NUCLEOTIDE SEQUENCE [LARGE SCALE GENOMIC DNA]</scope>
    <source>
        <strain evidence="1">Amazon FNV 2010 28 9</strain>
    </source>
</reference>
<accession>A0A317JV15</accession>
<evidence type="ECO:0000313" key="2">
    <source>
        <dbReference type="Proteomes" id="UP000246104"/>
    </source>
</evidence>
<comment type="caution">
    <text evidence="1">The sequence shown here is derived from an EMBL/GenBank/DDBJ whole genome shotgun (WGS) entry which is preliminary data.</text>
</comment>
<evidence type="ECO:0000313" key="1">
    <source>
        <dbReference type="EMBL" id="PWU24018.1"/>
    </source>
</evidence>
<gene>
    <name evidence="1" type="ORF">C5B42_00985</name>
</gene>
<protein>
    <submittedName>
        <fullName evidence="1">Uncharacterized protein</fullName>
    </submittedName>
</protein>